<organism evidence="1 2">
    <name type="scientific">Pantoea latae</name>
    <dbReference type="NCBI Taxonomy" id="1964541"/>
    <lineage>
        <taxon>Bacteria</taxon>
        <taxon>Pseudomonadati</taxon>
        <taxon>Pseudomonadota</taxon>
        <taxon>Gammaproteobacteria</taxon>
        <taxon>Enterobacterales</taxon>
        <taxon>Erwiniaceae</taxon>
        <taxon>Pantoea</taxon>
    </lineage>
</organism>
<keyword evidence="2" id="KW-1185">Reference proteome</keyword>
<evidence type="ECO:0000313" key="1">
    <source>
        <dbReference type="EMBL" id="OQP33662.1"/>
    </source>
</evidence>
<protein>
    <recommendedName>
        <fullName evidence="3">Zinc ribbon-containing protein</fullName>
    </recommendedName>
</protein>
<gene>
    <name evidence="1" type="ORF">B2J69_11430</name>
</gene>
<accession>A0A1V9DII0</accession>
<dbReference type="Pfam" id="PF07295">
    <property type="entry name" value="DUF1451"/>
    <property type="match status" value="1"/>
</dbReference>
<dbReference type="OrthoDB" id="3174978at2"/>
<dbReference type="RefSeq" id="WP_081139407.1">
    <property type="nucleotide sequence ID" value="NZ_MWUE01000016.1"/>
</dbReference>
<dbReference type="Proteomes" id="UP000192769">
    <property type="component" value="Unassembled WGS sequence"/>
</dbReference>
<dbReference type="AlphaFoldDB" id="A0A1V9DII0"/>
<sequence length="162" mass="18712">MNKVAQIYRESLAALTERLRHGDRDIDALVTARRQQLMASESATPGEIDQALAAVRRDLEEFARSYQEVHQPESVSDSLFMRVIRESLWKELADITDKSQLEWREVFQDLHHHGVYQSGEVVGLGNLVCEKCHFTRAIYTPETLTRCPECGHDQFQRQPFEP</sequence>
<name>A0A1V9DII0_9GAMM</name>
<dbReference type="NCBIfam" id="NF008261">
    <property type="entry name" value="PRK11032.1"/>
    <property type="match status" value="1"/>
</dbReference>
<evidence type="ECO:0008006" key="3">
    <source>
        <dbReference type="Google" id="ProtNLM"/>
    </source>
</evidence>
<comment type="caution">
    <text evidence="1">The sequence shown here is derived from an EMBL/GenBank/DDBJ whole genome shotgun (WGS) entry which is preliminary data.</text>
</comment>
<evidence type="ECO:0000313" key="2">
    <source>
        <dbReference type="Proteomes" id="UP000192769"/>
    </source>
</evidence>
<dbReference type="EMBL" id="MWUE01000016">
    <property type="protein sequence ID" value="OQP33662.1"/>
    <property type="molecule type" value="Genomic_DNA"/>
</dbReference>
<proteinExistence type="predicted"/>
<reference evidence="1 2" key="1">
    <citation type="submission" date="2017-02" db="EMBL/GenBank/DDBJ databases">
        <title>Whole genome shotgun sequence of Pantoea agglomerans strain AS1 isolated from a cycad, Zamia floridana in Central Florida, USA.</title>
        <authorList>
            <person name="Lata P."/>
            <person name="Govindarajan S."/>
            <person name="Qi F."/>
            <person name="Li J.-L."/>
            <person name="Maurya S.K."/>
            <person name="Sahoo M.K."/>
        </authorList>
    </citation>
    <scope>NUCLEOTIDE SEQUENCE [LARGE SCALE GENOMIC DNA]</scope>
    <source>
        <strain evidence="1 2">AS1</strain>
    </source>
</reference>
<dbReference type="InterPro" id="IPR009912">
    <property type="entry name" value="DUF1451"/>
</dbReference>